<sequence length="472" mass="54365">MRSYRRLLVFCLKISLFLVLFALFLGFYAIPNFALRHPSRTLATTCLTFAVAGIAMMSIYGGYNIGKQKSKPIIFSMSLSALVTDLITYLQLCIMNTNENRYAQFTLADFHYLIYIFLLQVLAIVAFTYLGNYLYFKITPPEKVLIITSSQQSLDQITPKLKHYLRQYRVAHVRAYDAPDIFPMIDRCNTIFLYDVPTTQRTTLLEYCYQNQKNIYFNPELGDVVEVNSNHVLLDDKSFLSWEATDLTLEQRLLKRIMDLVISIVALVITSPIFLICAIAIKCGDGGPVFFKQNRATKHGKIFRIIKFRTMKVNVENISATTDDDRITKVGKVLRKFRVDELPQLLNILKGEMSVVGPRPEMLENVDKYTQELPEFEYRLRVKAGLTGLAQIMGKYNTTPKDKLVLDLMYIESYSLWQDIKLLLQTLTVFFKADSSTEGFHTEESGMKFLNAEEQAKVLEERKKNQVMKDRG</sequence>
<evidence type="ECO:0000256" key="3">
    <source>
        <dbReference type="ARBA" id="ARBA00022679"/>
    </source>
</evidence>
<name>A0A9D1AI04_9FIRM</name>
<organism evidence="9 10">
    <name type="scientific">Candidatus Egerieicola pullicola</name>
    <dbReference type="NCBI Taxonomy" id="2840775"/>
    <lineage>
        <taxon>Bacteria</taxon>
        <taxon>Bacillati</taxon>
        <taxon>Bacillota</taxon>
        <taxon>Clostridia</taxon>
        <taxon>Eubacteriales</taxon>
        <taxon>Oscillospiraceae</taxon>
        <taxon>Oscillospiraceae incertae sedis</taxon>
        <taxon>Candidatus Egerieicola</taxon>
    </lineage>
</organism>
<feature type="transmembrane region" description="Helical" evidence="7">
    <location>
        <begin position="112"/>
        <end position="136"/>
    </location>
</feature>
<evidence type="ECO:0000256" key="7">
    <source>
        <dbReference type="SAM" id="Phobius"/>
    </source>
</evidence>
<keyword evidence="6 7" id="KW-0472">Membrane</keyword>
<gene>
    <name evidence="9" type="ORF">IAB36_01245</name>
</gene>
<feature type="transmembrane region" description="Helical" evidence="7">
    <location>
        <begin position="73"/>
        <end position="92"/>
    </location>
</feature>
<reference evidence="9" key="2">
    <citation type="journal article" date="2021" name="PeerJ">
        <title>Extensive microbial diversity within the chicken gut microbiome revealed by metagenomics and culture.</title>
        <authorList>
            <person name="Gilroy R."/>
            <person name="Ravi A."/>
            <person name="Getino M."/>
            <person name="Pursley I."/>
            <person name="Horton D.L."/>
            <person name="Alikhan N.F."/>
            <person name="Baker D."/>
            <person name="Gharbi K."/>
            <person name="Hall N."/>
            <person name="Watson M."/>
            <person name="Adriaenssens E.M."/>
            <person name="Foster-Nyarko E."/>
            <person name="Jarju S."/>
            <person name="Secka A."/>
            <person name="Antonio M."/>
            <person name="Oren A."/>
            <person name="Chaudhuri R.R."/>
            <person name="La Ragione R."/>
            <person name="Hildebrand F."/>
            <person name="Pallen M.J."/>
        </authorList>
    </citation>
    <scope>NUCLEOTIDE SEQUENCE</scope>
    <source>
        <strain evidence="9">CHK184-25365</strain>
    </source>
</reference>
<dbReference type="EMBL" id="DVGY01000031">
    <property type="protein sequence ID" value="HIR40435.1"/>
    <property type="molecule type" value="Genomic_DNA"/>
</dbReference>
<dbReference type="Proteomes" id="UP000886749">
    <property type="component" value="Unassembled WGS sequence"/>
</dbReference>
<dbReference type="Pfam" id="PF02397">
    <property type="entry name" value="Bac_transf"/>
    <property type="match status" value="1"/>
</dbReference>
<evidence type="ECO:0000313" key="10">
    <source>
        <dbReference type="Proteomes" id="UP000886749"/>
    </source>
</evidence>
<dbReference type="GO" id="GO:0016780">
    <property type="term" value="F:phosphotransferase activity, for other substituted phosphate groups"/>
    <property type="evidence" value="ECO:0007669"/>
    <property type="project" value="TreeGrafter"/>
</dbReference>
<feature type="domain" description="Bacterial sugar transferase" evidence="8">
    <location>
        <begin position="255"/>
        <end position="431"/>
    </location>
</feature>
<dbReference type="PANTHER" id="PTHR30576">
    <property type="entry name" value="COLANIC BIOSYNTHESIS UDP-GLUCOSE LIPID CARRIER TRANSFERASE"/>
    <property type="match status" value="1"/>
</dbReference>
<dbReference type="GO" id="GO:0016020">
    <property type="term" value="C:membrane"/>
    <property type="evidence" value="ECO:0007669"/>
    <property type="project" value="UniProtKB-SubCell"/>
</dbReference>
<evidence type="ECO:0000256" key="5">
    <source>
        <dbReference type="ARBA" id="ARBA00022989"/>
    </source>
</evidence>
<feature type="transmembrane region" description="Helical" evidence="7">
    <location>
        <begin position="42"/>
        <end position="61"/>
    </location>
</feature>
<keyword evidence="3" id="KW-0808">Transferase</keyword>
<comment type="caution">
    <text evidence="9">The sequence shown here is derived from an EMBL/GenBank/DDBJ whole genome shotgun (WGS) entry which is preliminary data.</text>
</comment>
<dbReference type="AlphaFoldDB" id="A0A9D1AI04"/>
<dbReference type="InterPro" id="IPR017475">
    <property type="entry name" value="EPS_sugar_tfrase"/>
</dbReference>
<keyword evidence="4 7" id="KW-0812">Transmembrane</keyword>
<comment type="subcellular location">
    <subcellularLocation>
        <location evidence="1">Membrane</location>
        <topology evidence="1">Multi-pass membrane protein</topology>
    </subcellularLocation>
</comment>
<reference evidence="9" key="1">
    <citation type="submission" date="2020-10" db="EMBL/GenBank/DDBJ databases">
        <authorList>
            <person name="Gilroy R."/>
        </authorList>
    </citation>
    <scope>NUCLEOTIDE SEQUENCE</scope>
    <source>
        <strain evidence="9">CHK184-25365</strain>
    </source>
</reference>
<evidence type="ECO:0000256" key="1">
    <source>
        <dbReference type="ARBA" id="ARBA00004141"/>
    </source>
</evidence>
<evidence type="ECO:0000256" key="2">
    <source>
        <dbReference type="ARBA" id="ARBA00006464"/>
    </source>
</evidence>
<dbReference type="InterPro" id="IPR003362">
    <property type="entry name" value="Bact_transf"/>
</dbReference>
<evidence type="ECO:0000256" key="4">
    <source>
        <dbReference type="ARBA" id="ARBA00022692"/>
    </source>
</evidence>
<dbReference type="PANTHER" id="PTHR30576:SF0">
    <property type="entry name" value="UNDECAPRENYL-PHOSPHATE N-ACETYLGALACTOSAMINYL 1-PHOSPHATE TRANSFERASE-RELATED"/>
    <property type="match status" value="1"/>
</dbReference>
<accession>A0A9D1AI04</accession>
<feature type="transmembrane region" description="Helical" evidence="7">
    <location>
        <begin position="7"/>
        <end position="30"/>
    </location>
</feature>
<evidence type="ECO:0000259" key="8">
    <source>
        <dbReference type="Pfam" id="PF02397"/>
    </source>
</evidence>
<dbReference type="NCBIfam" id="TIGR03025">
    <property type="entry name" value="EPS_sugtrans"/>
    <property type="match status" value="1"/>
</dbReference>
<proteinExistence type="inferred from homology"/>
<keyword evidence="5 7" id="KW-1133">Transmembrane helix</keyword>
<evidence type="ECO:0000313" key="9">
    <source>
        <dbReference type="EMBL" id="HIR40435.1"/>
    </source>
</evidence>
<comment type="similarity">
    <text evidence="2">Belongs to the bacterial sugar transferase family.</text>
</comment>
<evidence type="ECO:0000256" key="6">
    <source>
        <dbReference type="ARBA" id="ARBA00023136"/>
    </source>
</evidence>
<feature type="transmembrane region" description="Helical" evidence="7">
    <location>
        <begin position="260"/>
        <end position="281"/>
    </location>
</feature>
<protein>
    <submittedName>
        <fullName evidence="9">Exopolysaccharide biosynthesis polyprenyl glycosylphosphotransferase</fullName>
    </submittedName>
</protein>